<evidence type="ECO:0000313" key="1">
    <source>
        <dbReference type="EMBL" id="SVC16430.1"/>
    </source>
</evidence>
<feature type="non-terminal residue" evidence="1">
    <location>
        <position position="1"/>
    </location>
</feature>
<reference evidence="1" key="1">
    <citation type="submission" date="2018-05" db="EMBL/GenBank/DDBJ databases">
        <authorList>
            <person name="Lanie J.A."/>
            <person name="Ng W.-L."/>
            <person name="Kazmierczak K.M."/>
            <person name="Andrzejewski T.M."/>
            <person name="Davidsen T.M."/>
            <person name="Wayne K.J."/>
            <person name="Tettelin H."/>
            <person name="Glass J.I."/>
            <person name="Rusch D."/>
            <person name="Podicherti R."/>
            <person name="Tsui H.-C.T."/>
            <person name="Winkler M.E."/>
        </authorList>
    </citation>
    <scope>NUCLEOTIDE SEQUENCE</scope>
</reference>
<dbReference type="AlphaFoldDB" id="A0A382JWD9"/>
<sequence length="37" mass="3987">VTNGVMFGGYQAIYRNPDTGIYSGATEMRKDGLAIGY</sequence>
<protein>
    <recommendedName>
        <fullName evidence="2">Gamma-glutamyltransferase</fullName>
    </recommendedName>
</protein>
<proteinExistence type="predicted"/>
<name>A0A382JWD9_9ZZZZ</name>
<accession>A0A382JWD9</accession>
<dbReference type="SUPFAM" id="SSF56235">
    <property type="entry name" value="N-terminal nucleophile aminohydrolases (Ntn hydrolases)"/>
    <property type="match status" value="1"/>
</dbReference>
<organism evidence="1">
    <name type="scientific">marine metagenome</name>
    <dbReference type="NCBI Taxonomy" id="408172"/>
    <lineage>
        <taxon>unclassified sequences</taxon>
        <taxon>metagenomes</taxon>
        <taxon>ecological metagenomes</taxon>
    </lineage>
</organism>
<evidence type="ECO:0008006" key="2">
    <source>
        <dbReference type="Google" id="ProtNLM"/>
    </source>
</evidence>
<dbReference type="InterPro" id="IPR029055">
    <property type="entry name" value="Ntn_hydrolases_N"/>
</dbReference>
<dbReference type="EMBL" id="UINC01076860">
    <property type="protein sequence ID" value="SVC16430.1"/>
    <property type="molecule type" value="Genomic_DNA"/>
</dbReference>
<gene>
    <name evidence="1" type="ORF">METZ01_LOCUS269284</name>
</gene>